<keyword evidence="7" id="KW-0675">Receptor</keyword>
<dbReference type="AlphaFoldDB" id="A0A6E8WDU7"/>
<evidence type="ECO:0000256" key="5">
    <source>
        <dbReference type="ARBA" id="ARBA00022989"/>
    </source>
</evidence>
<evidence type="ECO:0000256" key="9">
    <source>
        <dbReference type="SAM" id="Phobius"/>
    </source>
</evidence>
<keyword evidence="4 10" id="KW-0732">Signal</keyword>
<keyword evidence="3 9" id="KW-0812">Transmembrane</keyword>
<keyword evidence="6 9" id="KW-0472">Membrane</keyword>
<reference evidence="11" key="2">
    <citation type="submission" date="2020-05" db="UniProtKB">
        <authorList>
            <consortium name="EnsemblMetazoa"/>
        </authorList>
    </citation>
    <scope>IDENTIFICATION</scope>
    <source>
        <strain evidence="11">Ngousso</strain>
    </source>
</reference>
<dbReference type="InterPro" id="IPR052192">
    <property type="entry name" value="Insect_Ionotropic_Sensory_Rcpt"/>
</dbReference>
<keyword evidence="2" id="KW-1003">Cell membrane</keyword>
<keyword evidence="8" id="KW-0325">Glycoprotein</keyword>
<keyword evidence="5 9" id="KW-1133">Transmembrane helix</keyword>
<dbReference type="VEuPathDB" id="VectorBase:ACMO_010772"/>
<evidence type="ECO:0000313" key="12">
    <source>
        <dbReference type="Proteomes" id="UP001105220"/>
    </source>
</evidence>
<evidence type="ECO:0000256" key="1">
    <source>
        <dbReference type="ARBA" id="ARBA00004651"/>
    </source>
</evidence>
<dbReference type="EnsemblMetazoa" id="ACON029838-RA">
    <property type="protein sequence ID" value="ACON029838-PA"/>
    <property type="gene ID" value="ACON029838"/>
</dbReference>
<accession>A0A6E8WDU7</accession>
<evidence type="ECO:0000256" key="6">
    <source>
        <dbReference type="ARBA" id="ARBA00023136"/>
    </source>
</evidence>
<evidence type="ECO:0000256" key="4">
    <source>
        <dbReference type="ARBA" id="ARBA00022729"/>
    </source>
</evidence>
<dbReference type="PANTHER" id="PTHR42643:SF39">
    <property type="entry name" value="IONOTROPIC RECEPTOR 56A-RELATED"/>
    <property type="match status" value="1"/>
</dbReference>
<feature type="transmembrane region" description="Helical" evidence="9">
    <location>
        <begin position="335"/>
        <end position="356"/>
    </location>
</feature>
<dbReference type="PANTHER" id="PTHR42643">
    <property type="entry name" value="IONOTROPIC RECEPTOR 20A-RELATED"/>
    <property type="match status" value="1"/>
</dbReference>
<feature type="signal peptide" evidence="10">
    <location>
        <begin position="1"/>
        <end position="19"/>
    </location>
</feature>
<sequence length="566" mass="66399">MAWCTALALCLLILQQGLVQPNAGIVEQIVHRAFHTMRELNTLIFWDVSEISLIHALPYPRIVLDNSTAFKDALRENCLVIMELKVTHARDVYNLVNSAFTKCAEHYLAKYVVLLFYDSKIAKTIENVNYYFDYMNIMSYVIVVQYPGKHIRNIVGYMKHNQFIVLNQTADFGIIFNARLHDLPLRAIVTESKPYSYLSKRLSLGGLDIEIAKIVAQKMGVSLSVNYFDSIWYENIPKLLSDKQMDMFLTRRGCNSVLKLPQLRLQEKLNVRMLMPKMQRFNFNLQFLKPYRPEVWYLLLLIISIAGVLNWVFWKRVRVNILMVIIFGYHQETSRLTALLVLVIQFLKFILLEAYLGQVTSFMIRLRYQENPQTLEQFFASDIMLNAPIGLNQFFSLLPTTLSEQLMEKIKLPRMSVTNENDFFQPGYAYIITEYASDALKNEVLEVSIFNSSFFYIMQEPLYELEMCYMFGKWSKFRSKFKECLERMYETGIILKLTDNAWRLPNKALNADSSTVLMFPDLVPVFRFIGYGWLVSIVCLTVERSIQRARGLFFMCYDRFERLRFR</sequence>
<evidence type="ECO:0000256" key="10">
    <source>
        <dbReference type="SAM" id="SignalP"/>
    </source>
</evidence>
<dbReference type="InterPro" id="IPR018313">
    <property type="entry name" value="SBP_3_CS"/>
</dbReference>
<name>A0A6E8WDU7_ANOCL</name>
<dbReference type="VEuPathDB" id="VectorBase:ACON029838"/>
<evidence type="ECO:0008006" key="13">
    <source>
        <dbReference type="Google" id="ProtNLM"/>
    </source>
</evidence>
<dbReference type="Proteomes" id="UP001105220">
    <property type="component" value="Unplaced"/>
</dbReference>
<organism evidence="11 12">
    <name type="scientific">Anopheles coluzzii</name>
    <name type="common">African malaria mosquito</name>
    <dbReference type="NCBI Taxonomy" id="1518534"/>
    <lineage>
        <taxon>Eukaryota</taxon>
        <taxon>Metazoa</taxon>
        <taxon>Ecdysozoa</taxon>
        <taxon>Arthropoda</taxon>
        <taxon>Hexapoda</taxon>
        <taxon>Insecta</taxon>
        <taxon>Pterygota</taxon>
        <taxon>Neoptera</taxon>
        <taxon>Endopterygota</taxon>
        <taxon>Diptera</taxon>
        <taxon>Nematocera</taxon>
        <taxon>Culicoidea</taxon>
        <taxon>Culicidae</taxon>
        <taxon>Anophelinae</taxon>
        <taxon>Anopheles</taxon>
    </lineage>
</organism>
<evidence type="ECO:0000313" key="11">
    <source>
        <dbReference type="EnsemblMetazoa" id="ACON029838-PA"/>
    </source>
</evidence>
<reference key="1">
    <citation type="journal article" date="2019" name="Genes (Basel)">
        <title>A High-Quality De novo Genome Assembly from a Single Mosquito Using PacBio Sequencing.</title>
        <authorList>
            <person name="Kingan S.B."/>
            <person name="Heaton H."/>
            <person name="Cudini J."/>
            <person name="Lambert C.C."/>
            <person name="Baybayan P."/>
            <person name="Galvin B.D."/>
            <person name="Durbin R."/>
            <person name="Korlach J."/>
            <person name="Lawniczak M.K.N."/>
        </authorList>
    </citation>
    <scope>NUCLEOTIDE SEQUENCE [LARGE SCALE GENOMIC DNA]</scope>
    <source>
        <strain>Mali-NIH</strain>
    </source>
</reference>
<keyword evidence="12" id="KW-1185">Reference proteome</keyword>
<evidence type="ECO:0000256" key="3">
    <source>
        <dbReference type="ARBA" id="ARBA00022692"/>
    </source>
</evidence>
<evidence type="ECO:0000256" key="2">
    <source>
        <dbReference type="ARBA" id="ARBA00022475"/>
    </source>
</evidence>
<dbReference type="PROSITE" id="PS01039">
    <property type="entry name" value="SBP_BACTERIAL_3"/>
    <property type="match status" value="1"/>
</dbReference>
<protein>
    <recommendedName>
        <fullName evidence="13">Solute-binding protein family 3/N-terminal domain-containing protein</fullName>
    </recommendedName>
</protein>
<proteinExistence type="predicted"/>
<feature type="chain" id="PRO_5026018639" description="Solute-binding protein family 3/N-terminal domain-containing protein" evidence="10">
    <location>
        <begin position="20"/>
        <end position="566"/>
    </location>
</feature>
<comment type="subcellular location">
    <subcellularLocation>
        <location evidence="1">Cell membrane</location>
        <topology evidence="1">Multi-pass membrane protein</topology>
    </subcellularLocation>
</comment>
<dbReference type="GO" id="GO:0005886">
    <property type="term" value="C:plasma membrane"/>
    <property type="evidence" value="ECO:0007669"/>
    <property type="project" value="UniProtKB-SubCell"/>
</dbReference>
<dbReference type="SUPFAM" id="SSF53850">
    <property type="entry name" value="Periplasmic binding protein-like II"/>
    <property type="match status" value="1"/>
</dbReference>
<feature type="transmembrane region" description="Helical" evidence="9">
    <location>
        <begin position="295"/>
        <end position="314"/>
    </location>
</feature>
<evidence type="ECO:0000256" key="8">
    <source>
        <dbReference type="ARBA" id="ARBA00023180"/>
    </source>
</evidence>
<evidence type="ECO:0000256" key="7">
    <source>
        <dbReference type="ARBA" id="ARBA00023170"/>
    </source>
</evidence>